<keyword evidence="1" id="KW-0732">Signal</keyword>
<evidence type="ECO:0000256" key="1">
    <source>
        <dbReference type="SAM" id="SignalP"/>
    </source>
</evidence>
<dbReference type="OrthoDB" id="5413827at2759"/>
<dbReference type="EMBL" id="MU006793">
    <property type="protein sequence ID" value="KAF2637629.1"/>
    <property type="molecule type" value="Genomic_DNA"/>
</dbReference>
<name>A0A6A6RPW8_9PLEO</name>
<reference evidence="2" key="1">
    <citation type="journal article" date="2020" name="Stud. Mycol.">
        <title>101 Dothideomycetes genomes: a test case for predicting lifestyles and emergence of pathogens.</title>
        <authorList>
            <person name="Haridas S."/>
            <person name="Albert R."/>
            <person name="Binder M."/>
            <person name="Bloem J."/>
            <person name="Labutti K."/>
            <person name="Salamov A."/>
            <person name="Andreopoulos B."/>
            <person name="Baker S."/>
            <person name="Barry K."/>
            <person name="Bills G."/>
            <person name="Bluhm B."/>
            <person name="Cannon C."/>
            <person name="Castanera R."/>
            <person name="Culley D."/>
            <person name="Daum C."/>
            <person name="Ezra D."/>
            <person name="Gonzalez J."/>
            <person name="Henrissat B."/>
            <person name="Kuo A."/>
            <person name="Liang C."/>
            <person name="Lipzen A."/>
            <person name="Lutzoni F."/>
            <person name="Magnuson J."/>
            <person name="Mondo S."/>
            <person name="Nolan M."/>
            <person name="Ohm R."/>
            <person name="Pangilinan J."/>
            <person name="Park H.-J."/>
            <person name="Ramirez L."/>
            <person name="Alfaro M."/>
            <person name="Sun H."/>
            <person name="Tritt A."/>
            <person name="Yoshinaga Y."/>
            <person name="Zwiers L.-H."/>
            <person name="Turgeon B."/>
            <person name="Goodwin S."/>
            <person name="Spatafora J."/>
            <person name="Crous P."/>
            <person name="Grigoriev I."/>
        </authorList>
    </citation>
    <scope>NUCLEOTIDE SEQUENCE</scope>
    <source>
        <strain evidence="2">CBS 473.64</strain>
    </source>
</reference>
<evidence type="ECO:0000313" key="2">
    <source>
        <dbReference type="EMBL" id="KAF2637629.1"/>
    </source>
</evidence>
<gene>
    <name evidence="2" type="ORF">P280DRAFT_483038</name>
</gene>
<accession>A0A6A6RPW8</accession>
<evidence type="ECO:0000313" key="3">
    <source>
        <dbReference type="Proteomes" id="UP000799753"/>
    </source>
</evidence>
<dbReference type="Proteomes" id="UP000799753">
    <property type="component" value="Unassembled WGS sequence"/>
</dbReference>
<feature type="chain" id="PRO_5025523712" evidence="1">
    <location>
        <begin position="19"/>
        <end position="234"/>
    </location>
</feature>
<dbReference type="AlphaFoldDB" id="A0A6A6RPW8"/>
<keyword evidence="3" id="KW-1185">Reference proteome</keyword>
<protein>
    <submittedName>
        <fullName evidence="2">Uncharacterized protein</fullName>
    </submittedName>
</protein>
<proteinExistence type="predicted"/>
<feature type="signal peptide" evidence="1">
    <location>
        <begin position="1"/>
        <end position="18"/>
    </location>
</feature>
<sequence>MWNCQGSLSLFLISKTIAQEALPILYGENEFTFNIASWSYPKNSLSSPLIFGPLGEPHRLHLIRNLRNIQIIFLVEMHRFPDHWTVARYRGRIEHFIKVLKQHVDDENQKSLLKTLRIKFCPPSTLMLHEHRSYVMYPLEALISMSGIENVSVEGVEDWFAKCLEMCIKGQGGDVKEIKWPMVRKKTRKADMHGSKNMYVTTRKWFQPELDWAEFAERNGISRAFSEYILPGHK</sequence>
<organism evidence="2 3">
    <name type="scientific">Massarina eburnea CBS 473.64</name>
    <dbReference type="NCBI Taxonomy" id="1395130"/>
    <lineage>
        <taxon>Eukaryota</taxon>
        <taxon>Fungi</taxon>
        <taxon>Dikarya</taxon>
        <taxon>Ascomycota</taxon>
        <taxon>Pezizomycotina</taxon>
        <taxon>Dothideomycetes</taxon>
        <taxon>Pleosporomycetidae</taxon>
        <taxon>Pleosporales</taxon>
        <taxon>Massarineae</taxon>
        <taxon>Massarinaceae</taxon>
        <taxon>Massarina</taxon>
    </lineage>
</organism>